<dbReference type="Proteomes" id="UP000596742">
    <property type="component" value="Unassembled WGS sequence"/>
</dbReference>
<dbReference type="EMBL" id="UYJE01007425">
    <property type="protein sequence ID" value="VDI54705.1"/>
    <property type="molecule type" value="Genomic_DNA"/>
</dbReference>
<accession>A0A8B6FWN6</accession>
<organism evidence="1 2">
    <name type="scientific">Mytilus galloprovincialis</name>
    <name type="common">Mediterranean mussel</name>
    <dbReference type="NCBI Taxonomy" id="29158"/>
    <lineage>
        <taxon>Eukaryota</taxon>
        <taxon>Metazoa</taxon>
        <taxon>Spiralia</taxon>
        <taxon>Lophotrochozoa</taxon>
        <taxon>Mollusca</taxon>
        <taxon>Bivalvia</taxon>
        <taxon>Autobranchia</taxon>
        <taxon>Pteriomorphia</taxon>
        <taxon>Mytilida</taxon>
        <taxon>Mytiloidea</taxon>
        <taxon>Mytilidae</taxon>
        <taxon>Mytilinae</taxon>
        <taxon>Mytilus</taxon>
    </lineage>
</organism>
<sequence>MDHFSRAVIKKWNYLTVEQRQVYIDLMKEDEDNYEKGKQLKNRYKEEIVNTIGKIQTTLDKLDKATQNIGYSTVKILWPREPVRSAVK</sequence>
<gene>
    <name evidence="1" type="ORF">MGAL_10B012663</name>
</gene>
<evidence type="ECO:0000313" key="2">
    <source>
        <dbReference type="Proteomes" id="UP000596742"/>
    </source>
</evidence>
<proteinExistence type="predicted"/>
<evidence type="ECO:0000313" key="1">
    <source>
        <dbReference type="EMBL" id="VDI54705.1"/>
    </source>
</evidence>
<dbReference type="AlphaFoldDB" id="A0A8B6FWN6"/>
<reference evidence="1" key="1">
    <citation type="submission" date="2018-11" db="EMBL/GenBank/DDBJ databases">
        <authorList>
            <person name="Alioto T."/>
            <person name="Alioto T."/>
        </authorList>
    </citation>
    <scope>NUCLEOTIDE SEQUENCE</scope>
</reference>
<name>A0A8B6FWN6_MYTGA</name>
<keyword evidence="2" id="KW-1185">Reference proteome</keyword>
<protein>
    <submittedName>
        <fullName evidence="1">Uncharacterized protein</fullName>
    </submittedName>
</protein>
<comment type="caution">
    <text evidence="1">The sequence shown here is derived from an EMBL/GenBank/DDBJ whole genome shotgun (WGS) entry which is preliminary data.</text>
</comment>
<feature type="non-terminal residue" evidence="1">
    <location>
        <position position="1"/>
    </location>
</feature>